<keyword evidence="4" id="KW-1185">Reference proteome</keyword>
<name>A0A1B1MXX8_9BACL</name>
<dbReference type="EMBL" id="CP014167">
    <property type="protein sequence ID" value="ANS74026.1"/>
    <property type="molecule type" value="Genomic_DNA"/>
</dbReference>
<dbReference type="KEGG" id="pyg:AWM70_05110"/>
<organism evidence="3 4">
    <name type="scientific">Paenibacillus yonginensis</name>
    <dbReference type="NCBI Taxonomy" id="1462996"/>
    <lineage>
        <taxon>Bacteria</taxon>
        <taxon>Bacillati</taxon>
        <taxon>Bacillota</taxon>
        <taxon>Bacilli</taxon>
        <taxon>Bacillales</taxon>
        <taxon>Paenibacillaceae</taxon>
        <taxon>Paenibacillus</taxon>
    </lineage>
</organism>
<dbReference type="AlphaFoldDB" id="A0A1B1MXX8"/>
<evidence type="ECO:0000313" key="4">
    <source>
        <dbReference type="Proteomes" id="UP000092573"/>
    </source>
</evidence>
<evidence type="ECO:0008006" key="5">
    <source>
        <dbReference type="Google" id="ProtNLM"/>
    </source>
</evidence>
<keyword evidence="2" id="KW-0472">Membrane</keyword>
<gene>
    <name evidence="3" type="ORF">AWM70_05110</name>
</gene>
<feature type="coiled-coil region" evidence="1">
    <location>
        <begin position="37"/>
        <end position="107"/>
    </location>
</feature>
<keyword evidence="2" id="KW-0812">Transmembrane</keyword>
<proteinExistence type="predicted"/>
<dbReference type="Proteomes" id="UP000092573">
    <property type="component" value="Chromosome"/>
</dbReference>
<dbReference type="OrthoDB" id="1682562at2"/>
<accession>A0A1B1MXX8</accession>
<keyword evidence="1" id="KW-0175">Coiled coil</keyword>
<evidence type="ECO:0000313" key="3">
    <source>
        <dbReference type="EMBL" id="ANS74026.1"/>
    </source>
</evidence>
<evidence type="ECO:0000256" key="2">
    <source>
        <dbReference type="SAM" id="Phobius"/>
    </source>
</evidence>
<feature type="transmembrane region" description="Helical" evidence="2">
    <location>
        <begin position="6"/>
        <end position="22"/>
    </location>
</feature>
<protein>
    <recommendedName>
        <fullName evidence="5">DUF2802 domain-containing protein</fullName>
    </recommendedName>
</protein>
<dbReference type="STRING" id="1462996.AWM70_05110"/>
<evidence type="ECO:0000256" key="1">
    <source>
        <dbReference type="SAM" id="Coils"/>
    </source>
</evidence>
<sequence length="197" mass="21999">MSWSPWVYIVLLGAAAILYGWMQPKIRKQPTAVGGQAADVEETLEQYMAEMERDNEEIISLIADMKQETLSKQLSQQEQIVELRQRLQNYERQHLVLETRLEQLEKSAAGVAGTSGGRNVAEGLKPAAGIVPQPEPQAIEQPAETQPPQPTVRERYPELFDLYDQGKSIDTVAKATGMARGEVQLILQLAKREESSL</sequence>
<reference evidence="3 4" key="1">
    <citation type="submission" date="2016-01" db="EMBL/GenBank/DDBJ databases">
        <title>Complete Genome Sequence of Paenibacillus yonginensis DCY84, a novel Plant Growth-Promoting Bacteria with Elicitation of Induced Systemic Resistance.</title>
        <authorList>
            <person name="Kim Y.J."/>
            <person name="Yang D.C."/>
            <person name="Sukweenadhi J."/>
        </authorList>
    </citation>
    <scope>NUCLEOTIDE SEQUENCE [LARGE SCALE GENOMIC DNA]</scope>
    <source>
        <strain evidence="3 4">DCY84</strain>
    </source>
</reference>
<keyword evidence="2" id="KW-1133">Transmembrane helix</keyword>